<name>A0AA38IDK6_9CUCU</name>
<proteinExistence type="predicted"/>
<sequence>MTIQSYGSHESCLFASPGAYLLIASLLRAFCTELSLEFIKSLLNHITNPFLAEIETDAPRTPNVKRPTSTVFAGTYNVHKFDAEMCNLSPRASVGDLAPERVVSEAVF</sequence>
<comment type="caution">
    <text evidence="1">The sequence shown here is derived from an EMBL/GenBank/DDBJ whole genome shotgun (WGS) entry which is preliminary data.</text>
</comment>
<evidence type="ECO:0000313" key="1">
    <source>
        <dbReference type="EMBL" id="KAJ3654587.1"/>
    </source>
</evidence>
<dbReference type="Proteomes" id="UP001168821">
    <property type="component" value="Unassembled WGS sequence"/>
</dbReference>
<dbReference type="EMBL" id="JALNTZ010000004">
    <property type="protein sequence ID" value="KAJ3654587.1"/>
    <property type="molecule type" value="Genomic_DNA"/>
</dbReference>
<evidence type="ECO:0000313" key="2">
    <source>
        <dbReference type="Proteomes" id="UP001168821"/>
    </source>
</evidence>
<accession>A0AA38IDK6</accession>
<protein>
    <submittedName>
        <fullName evidence="1">Uncharacterized protein</fullName>
    </submittedName>
</protein>
<organism evidence="1 2">
    <name type="scientific">Zophobas morio</name>
    <dbReference type="NCBI Taxonomy" id="2755281"/>
    <lineage>
        <taxon>Eukaryota</taxon>
        <taxon>Metazoa</taxon>
        <taxon>Ecdysozoa</taxon>
        <taxon>Arthropoda</taxon>
        <taxon>Hexapoda</taxon>
        <taxon>Insecta</taxon>
        <taxon>Pterygota</taxon>
        <taxon>Neoptera</taxon>
        <taxon>Endopterygota</taxon>
        <taxon>Coleoptera</taxon>
        <taxon>Polyphaga</taxon>
        <taxon>Cucujiformia</taxon>
        <taxon>Tenebrionidae</taxon>
        <taxon>Zophobas</taxon>
    </lineage>
</organism>
<gene>
    <name evidence="1" type="ORF">Zmor_013765</name>
</gene>
<reference evidence="1" key="1">
    <citation type="journal article" date="2023" name="G3 (Bethesda)">
        <title>Whole genome assemblies of Zophobas morio and Tenebrio molitor.</title>
        <authorList>
            <person name="Kaur S."/>
            <person name="Stinson S.A."/>
            <person name="diCenzo G.C."/>
        </authorList>
    </citation>
    <scope>NUCLEOTIDE SEQUENCE</scope>
    <source>
        <strain evidence="1">QUZm001</strain>
    </source>
</reference>
<keyword evidence="2" id="KW-1185">Reference proteome</keyword>
<dbReference type="AlphaFoldDB" id="A0AA38IDK6"/>